<evidence type="ECO:0000313" key="1">
    <source>
        <dbReference type="Proteomes" id="UP000504608"/>
    </source>
</evidence>
<sequence length="87" mass="10484">MVVHLESQVVMQTKLLLIRYHRLPITIFMGPIYYQKIKHLGRPRAGFEWKIPRKVERSWLVFYESVWGSRRMCEGKSIYTRTSIRVS</sequence>
<dbReference type="GeneID" id="111498549"/>
<evidence type="ECO:0000313" key="2">
    <source>
        <dbReference type="RefSeq" id="XP_023005615.1"/>
    </source>
</evidence>
<dbReference type="Proteomes" id="UP000504608">
    <property type="component" value="Unplaced"/>
</dbReference>
<dbReference type="AlphaFoldDB" id="A0A6J1KXV8"/>
<gene>
    <name evidence="2" type="primary">LOC111498549</name>
</gene>
<reference evidence="2" key="1">
    <citation type="submission" date="2025-08" db="UniProtKB">
        <authorList>
            <consortium name="RefSeq"/>
        </authorList>
    </citation>
    <scope>IDENTIFICATION</scope>
    <source>
        <tissue evidence="2">Young leaves</tissue>
    </source>
</reference>
<keyword evidence="1" id="KW-1185">Reference proteome</keyword>
<proteinExistence type="predicted"/>
<dbReference type="RefSeq" id="XP_023005615.1">
    <property type="nucleotide sequence ID" value="XM_023149847.1"/>
</dbReference>
<accession>A0A6J1KXV8</accession>
<protein>
    <submittedName>
        <fullName evidence="2">Uncharacterized protein LOC111498549 isoform X2</fullName>
    </submittedName>
</protein>
<organism evidence="1 2">
    <name type="scientific">Cucurbita maxima</name>
    <name type="common">Pumpkin</name>
    <name type="synonym">Winter squash</name>
    <dbReference type="NCBI Taxonomy" id="3661"/>
    <lineage>
        <taxon>Eukaryota</taxon>
        <taxon>Viridiplantae</taxon>
        <taxon>Streptophyta</taxon>
        <taxon>Embryophyta</taxon>
        <taxon>Tracheophyta</taxon>
        <taxon>Spermatophyta</taxon>
        <taxon>Magnoliopsida</taxon>
        <taxon>eudicotyledons</taxon>
        <taxon>Gunneridae</taxon>
        <taxon>Pentapetalae</taxon>
        <taxon>rosids</taxon>
        <taxon>fabids</taxon>
        <taxon>Cucurbitales</taxon>
        <taxon>Cucurbitaceae</taxon>
        <taxon>Cucurbiteae</taxon>
        <taxon>Cucurbita</taxon>
    </lineage>
</organism>
<name>A0A6J1KXV8_CUCMA</name>